<feature type="region of interest" description="Disordered" evidence="4">
    <location>
        <begin position="1"/>
        <end position="37"/>
    </location>
</feature>
<dbReference type="Gene3D" id="3.40.50.1820">
    <property type="entry name" value="alpha/beta hydrolase"/>
    <property type="match status" value="1"/>
</dbReference>
<dbReference type="InterPro" id="IPR029058">
    <property type="entry name" value="AB_hydrolase_fold"/>
</dbReference>
<dbReference type="EC" id="3.1.1.-" evidence="3"/>
<dbReference type="EMBL" id="FUZO01000001">
    <property type="protein sequence ID" value="SKC46156.1"/>
    <property type="molecule type" value="Genomic_DNA"/>
</dbReference>
<accession>A0ABY1LIU0</accession>
<evidence type="ECO:0000256" key="3">
    <source>
        <dbReference type="RuleBase" id="RU361235"/>
    </source>
</evidence>
<dbReference type="Pfam" id="PF00135">
    <property type="entry name" value="COesterase"/>
    <property type="match status" value="1"/>
</dbReference>
<keyword evidence="7" id="KW-1185">Reference proteome</keyword>
<feature type="region of interest" description="Disordered" evidence="4">
    <location>
        <begin position="57"/>
        <end position="83"/>
    </location>
</feature>
<dbReference type="PANTHER" id="PTHR43918">
    <property type="entry name" value="ACETYLCHOLINESTERASE"/>
    <property type="match status" value="1"/>
</dbReference>
<dbReference type="InterPro" id="IPR002018">
    <property type="entry name" value="CarbesteraseB"/>
</dbReference>
<evidence type="ECO:0000256" key="1">
    <source>
        <dbReference type="ARBA" id="ARBA00005964"/>
    </source>
</evidence>
<keyword evidence="2 3" id="KW-0378">Hydrolase</keyword>
<evidence type="ECO:0000256" key="4">
    <source>
        <dbReference type="SAM" id="MobiDB-lite"/>
    </source>
</evidence>
<organism evidence="6 7">
    <name type="scientific">Plantibacter cousiniae</name>
    <name type="common">nom. nud.</name>
    <dbReference type="NCBI Taxonomy" id="199709"/>
    <lineage>
        <taxon>Bacteria</taxon>
        <taxon>Bacillati</taxon>
        <taxon>Actinomycetota</taxon>
        <taxon>Actinomycetes</taxon>
        <taxon>Micrococcales</taxon>
        <taxon>Microbacteriaceae</taxon>
        <taxon>Plantibacter</taxon>
    </lineage>
</organism>
<dbReference type="SUPFAM" id="SSF53474">
    <property type="entry name" value="alpha/beta-Hydrolases"/>
    <property type="match status" value="1"/>
</dbReference>
<evidence type="ECO:0000313" key="6">
    <source>
        <dbReference type="EMBL" id="SKC46156.1"/>
    </source>
</evidence>
<dbReference type="PANTHER" id="PTHR43918:SF4">
    <property type="entry name" value="CARBOXYLIC ESTER HYDROLASE"/>
    <property type="match status" value="1"/>
</dbReference>
<dbReference type="InterPro" id="IPR019826">
    <property type="entry name" value="Carboxylesterase_B_AS"/>
</dbReference>
<proteinExistence type="inferred from homology"/>
<protein>
    <recommendedName>
        <fullName evidence="3">Carboxylic ester hydrolase</fullName>
        <ecNumber evidence="3">3.1.1.-</ecNumber>
    </recommendedName>
</protein>
<evidence type="ECO:0000256" key="2">
    <source>
        <dbReference type="ARBA" id="ARBA00022801"/>
    </source>
</evidence>
<comment type="caution">
    <text evidence="6">The sequence shown here is derived from an EMBL/GenBank/DDBJ whole genome shotgun (WGS) entry which is preliminary data.</text>
</comment>
<dbReference type="InterPro" id="IPR050654">
    <property type="entry name" value="AChE-related_enzymes"/>
</dbReference>
<name>A0ABY1LIU0_9MICO</name>
<comment type="similarity">
    <text evidence="1 3">Belongs to the type-B carboxylesterase/lipase family.</text>
</comment>
<dbReference type="PROSITE" id="PS00122">
    <property type="entry name" value="CARBOXYLESTERASE_B_1"/>
    <property type="match status" value="1"/>
</dbReference>
<reference evidence="6 7" key="1">
    <citation type="submission" date="2017-02" db="EMBL/GenBank/DDBJ databases">
        <authorList>
            <person name="Varghese N."/>
            <person name="Submissions S."/>
        </authorList>
    </citation>
    <scope>NUCLEOTIDE SEQUENCE [LARGE SCALE GENOMIC DNA]</scope>
    <source>
        <strain evidence="6 7">VKM Ac-1787</strain>
    </source>
</reference>
<dbReference type="Proteomes" id="UP000190827">
    <property type="component" value="Unassembled WGS sequence"/>
</dbReference>
<gene>
    <name evidence="6" type="ORF">SAMN06295973_1155</name>
</gene>
<evidence type="ECO:0000259" key="5">
    <source>
        <dbReference type="Pfam" id="PF00135"/>
    </source>
</evidence>
<dbReference type="RefSeq" id="WP_079705098.1">
    <property type="nucleotide sequence ID" value="NZ_FUZO01000001.1"/>
</dbReference>
<evidence type="ECO:0000313" key="7">
    <source>
        <dbReference type="Proteomes" id="UP000190827"/>
    </source>
</evidence>
<sequence length="505" mass="53030">MSIDPGLEPADDDTRSDDHPTPITVDTGSGPVTGRSAGGVSSFLGIPYAAAPFGDDRFRLPQPVEPWDEPRDATRPGATAPQAPYAGAVGDLLSTVTVPGNEILNVNVWTPTEPSTALRPVMVWIHGGSFVHGSNALDAYDGTAFARDGVVLVSVNYRLGSEGFSVLDDVPLNLGIADQLAALTWVQDEIARFGGDPDNVTVFGESAGGASVATILTHPDAPAVMRRAIIQSGPLEAQTRERAGRISKLMTKDLGVPATRAGFRRVPPEGLVAAQERAMAGGNPLNGGAGFAVATAAPLVPDSPFDALLAGRAAGIPVLIGSTTEEYRLWFVPTGLLPTIKRIHLLAARLKLGIPAATVRTFRRNRPRASTGEILGAMATDILLRVPLNRVADARAAAGADTWVYEFAWRSPVGEDGHGALGAAHAMEIGFVFDHLDSPEAVRMAGPSAPQSLATAMHDAWVAFAKAGDPGWKRWDATRPVRTFDGVDDAVVLAPRDDERAALTP</sequence>
<feature type="domain" description="Carboxylesterase type B" evidence="5">
    <location>
        <begin position="24"/>
        <end position="472"/>
    </location>
</feature>